<dbReference type="AlphaFoldDB" id="A0AAV6V055"/>
<keyword evidence="3" id="KW-1185">Reference proteome</keyword>
<comment type="caution">
    <text evidence="2">The sequence shown here is derived from an EMBL/GenBank/DDBJ whole genome shotgun (WGS) entry which is preliminary data.</text>
</comment>
<feature type="compositionally biased region" description="Basic and acidic residues" evidence="1">
    <location>
        <begin position="112"/>
        <end position="123"/>
    </location>
</feature>
<protein>
    <submittedName>
        <fullName evidence="2">Uncharacterized protein</fullName>
    </submittedName>
</protein>
<reference evidence="2 3" key="1">
    <citation type="journal article" date="2022" name="Nat. Ecol. Evol.">
        <title>A masculinizing supergene underlies an exaggerated male reproductive morph in a spider.</title>
        <authorList>
            <person name="Hendrickx F."/>
            <person name="De Corte Z."/>
            <person name="Sonet G."/>
            <person name="Van Belleghem S.M."/>
            <person name="Kostlbacher S."/>
            <person name="Vangestel C."/>
        </authorList>
    </citation>
    <scope>NUCLEOTIDE SEQUENCE [LARGE SCALE GENOMIC DNA]</scope>
    <source>
        <strain evidence="2">W744_W776</strain>
    </source>
</reference>
<accession>A0AAV6V055</accession>
<dbReference type="EMBL" id="JAFNEN010000200">
    <property type="protein sequence ID" value="KAG8189892.1"/>
    <property type="molecule type" value="Genomic_DNA"/>
</dbReference>
<dbReference type="Proteomes" id="UP000827092">
    <property type="component" value="Unassembled WGS sequence"/>
</dbReference>
<gene>
    <name evidence="2" type="ORF">JTE90_018673</name>
</gene>
<proteinExistence type="predicted"/>
<name>A0AAV6V055_9ARAC</name>
<sequence>MSTLLGQTKHWKRRLQKICRWGEGVGSILEKEAQDENKDWERQEGRMQRDEAVFRDCCALIRPQGGHLSFGKVECLRDNPDLEHLPGVVCVGMCTTWCFRIGETIGQIGGLDLDKGGVESGQREEDDLSGQEKTPPRNED</sequence>
<feature type="region of interest" description="Disordered" evidence="1">
    <location>
        <begin position="111"/>
        <end position="140"/>
    </location>
</feature>
<evidence type="ECO:0000313" key="3">
    <source>
        <dbReference type="Proteomes" id="UP000827092"/>
    </source>
</evidence>
<organism evidence="2 3">
    <name type="scientific">Oedothorax gibbosus</name>
    <dbReference type="NCBI Taxonomy" id="931172"/>
    <lineage>
        <taxon>Eukaryota</taxon>
        <taxon>Metazoa</taxon>
        <taxon>Ecdysozoa</taxon>
        <taxon>Arthropoda</taxon>
        <taxon>Chelicerata</taxon>
        <taxon>Arachnida</taxon>
        <taxon>Araneae</taxon>
        <taxon>Araneomorphae</taxon>
        <taxon>Entelegynae</taxon>
        <taxon>Araneoidea</taxon>
        <taxon>Linyphiidae</taxon>
        <taxon>Erigoninae</taxon>
        <taxon>Oedothorax</taxon>
    </lineage>
</organism>
<evidence type="ECO:0000256" key="1">
    <source>
        <dbReference type="SAM" id="MobiDB-lite"/>
    </source>
</evidence>
<evidence type="ECO:0000313" key="2">
    <source>
        <dbReference type="EMBL" id="KAG8189892.1"/>
    </source>
</evidence>